<evidence type="ECO:0000313" key="4">
    <source>
        <dbReference type="EMBL" id="KNZ62643.1"/>
    </source>
</evidence>
<evidence type="ECO:0000259" key="3">
    <source>
        <dbReference type="PROSITE" id="PS50175"/>
    </source>
</evidence>
<comment type="caution">
    <text evidence="4">The sequence shown here is derived from an EMBL/GenBank/DDBJ whole genome shotgun (WGS) entry which is preliminary data.</text>
</comment>
<keyword evidence="5" id="KW-1185">Reference proteome</keyword>
<dbReference type="OrthoDB" id="5535068at2759"/>
<dbReference type="VEuPathDB" id="FungiDB:VP01_12437g1"/>
<dbReference type="GO" id="GO:0006508">
    <property type="term" value="P:proteolysis"/>
    <property type="evidence" value="ECO:0007669"/>
    <property type="project" value="InterPro"/>
</dbReference>
<keyword evidence="1" id="KW-0645">Protease</keyword>
<dbReference type="InterPro" id="IPR021109">
    <property type="entry name" value="Peptidase_aspartic_dom_sf"/>
</dbReference>
<dbReference type="InterPro" id="IPR001995">
    <property type="entry name" value="Peptidase_A2_cat"/>
</dbReference>
<dbReference type="PROSITE" id="PS50175">
    <property type="entry name" value="ASP_PROT_RETROV"/>
    <property type="match status" value="1"/>
</dbReference>
<dbReference type="PROSITE" id="PS00141">
    <property type="entry name" value="ASP_PROTEASE"/>
    <property type="match status" value="1"/>
</dbReference>
<protein>
    <recommendedName>
        <fullName evidence="3">Peptidase A2 domain-containing protein</fullName>
    </recommendedName>
</protein>
<keyword evidence="1" id="KW-0064">Aspartyl protease</keyword>
<dbReference type="Proteomes" id="UP000037035">
    <property type="component" value="Unassembled WGS sequence"/>
</dbReference>
<dbReference type="GO" id="GO:0004190">
    <property type="term" value="F:aspartic-type endopeptidase activity"/>
    <property type="evidence" value="ECO:0007669"/>
    <property type="project" value="UniProtKB-KW"/>
</dbReference>
<sequence>GGGGLRKKILKQSFTLTLEELLLIAPKFIQELQNISKEEVKLAERSQNSGRCNLSDFIEDDHIEEECHQSPGKSLTYACPLGFVNLTINRRKLRALVDSGAELNIMPEEVELRLELPTREIRMNMTGLGGHSSPVVGLAECISFNYTTLTPRIGKHRVAVCKQR</sequence>
<evidence type="ECO:0000256" key="1">
    <source>
        <dbReference type="ARBA" id="ARBA00022750"/>
    </source>
</evidence>
<evidence type="ECO:0000313" key="5">
    <source>
        <dbReference type="Proteomes" id="UP000037035"/>
    </source>
</evidence>
<accession>A0A0L6VPK2</accession>
<evidence type="ECO:0000256" key="2">
    <source>
        <dbReference type="ARBA" id="ARBA00022801"/>
    </source>
</evidence>
<feature type="domain" description="Peptidase A2" evidence="3">
    <location>
        <begin position="93"/>
        <end position="130"/>
    </location>
</feature>
<reference evidence="4 5" key="1">
    <citation type="submission" date="2015-08" db="EMBL/GenBank/DDBJ databases">
        <title>Next Generation Sequencing and Analysis of the Genome of Puccinia sorghi L Schw, the Causal Agent of Maize Common Rust.</title>
        <authorList>
            <person name="Rochi L."/>
            <person name="Burguener G."/>
            <person name="Darino M."/>
            <person name="Turjanski A."/>
            <person name="Kreff E."/>
            <person name="Dieguez M.J."/>
            <person name="Sacco F."/>
        </authorList>
    </citation>
    <scope>NUCLEOTIDE SEQUENCE [LARGE SCALE GENOMIC DNA]</scope>
    <source>
        <strain evidence="4 5">RO10H11247</strain>
    </source>
</reference>
<dbReference type="CDD" id="cd00303">
    <property type="entry name" value="retropepsin_like"/>
    <property type="match status" value="1"/>
</dbReference>
<organism evidence="4 5">
    <name type="scientific">Puccinia sorghi</name>
    <dbReference type="NCBI Taxonomy" id="27349"/>
    <lineage>
        <taxon>Eukaryota</taxon>
        <taxon>Fungi</taxon>
        <taxon>Dikarya</taxon>
        <taxon>Basidiomycota</taxon>
        <taxon>Pucciniomycotina</taxon>
        <taxon>Pucciniomycetes</taxon>
        <taxon>Pucciniales</taxon>
        <taxon>Pucciniaceae</taxon>
        <taxon>Puccinia</taxon>
    </lineage>
</organism>
<dbReference type="Pfam" id="PF13650">
    <property type="entry name" value="Asp_protease_2"/>
    <property type="match status" value="1"/>
</dbReference>
<dbReference type="EMBL" id="LAVV01002707">
    <property type="protein sequence ID" value="KNZ62643.1"/>
    <property type="molecule type" value="Genomic_DNA"/>
</dbReference>
<feature type="non-terminal residue" evidence="4">
    <location>
        <position position="1"/>
    </location>
</feature>
<name>A0A0L6VPK2_9BASI</name>
<dbReference type="InterPro" id="IPR001969">
    <property type="entry name" value="Aspartic_peptidase_AS"/>
</dbReference>
<dbReference type="SUPFAM" id="SSF50630">
    <property type="entry name" value="Acid proteases"/>
    <property type="match status" value="1"/>
</dbReference>
<gene>
    <name evidence="4" type="ORF">VP01_12437g1</name>
</gene>
<keyword evidence="2" id="KW-0378">Hydrolase</keyword>
<proteinExistence type="predicted"/>
<dbReference type="AlphaFoldDB" id="A0A0L6VPK2"/>
<dbReference type="Gene3D" id="2.40.70.10">
    <property type="entry name" value="Acid Proteases"/>
    <property type="match status" value="1"/>
</dbReference>